<accession>A0A8E2D2J2</accession>
<comment type="caution">
    <text evidence="9">The sequence shown here is derived from an EMBL/GenBank/DDBJ whole genome shotgun (WGS) entry which is preliminary data.</text>
</comment>
<comment type="subcellular location">
    <subcellularLocation>
        <location evidence="8">Cell membrane</location>
        <topology evidence="8">Multi-pass membrane protein</topology>
    </subcellularLocation>
</comment>
<name>A0A8E2D2J2_9PORP</name>
<dbReference type="Proteomes" id="UP000574332">
    <property type="component" value="Unassembled WGS sequence"/>
</dbReference>
<protein>
    <recommendedName>
        <fullName evidence="8">Putative manganese efflux pump MntP</fullName>
    </recommendedName>
</protein>
<evidence type="ECO:0000256" key="8">
    <source>
        <dbReference type="HAMAP-Rule" id="MF_01521"/>
    </source>
</evidence>
<dbReference type="AlphaFoldDB" id="A0A8E2D2J2"/>
<comment type="function">
    <text evidence="8">Probably functions as a manganese efflux pump.</text>
</comment>
<gene>
    <name evidence="8" type="primary">mntP</name>
    <name evidence="9" type="ORF">F5613_000097</name>
</gene>
<reference evidence="9 10" key="1">
    <citation type="submission" date="2020-07" db="EMBL/GenBank/DDBJ databases">
        <title>Genomic Encyclopedia of Type Strains, Phase IV (KMG-IV): sequencing the most valuable type-strain genomes for metagenomic binning, comparative biology and taxonomic classification.</title>
        <authorList>
            <person name="Goeker M."/>
        </authorList>
    </citation>
    <scope>NUCLEOTIDE SEQUENCE [LARGE SCALE GENOMIC DNA]</scope>
    <source>
        <strain evidence="9 10">DSM 23697</strain>
    </source>
</reference>
<dbReference type="RefSeq" id="WP_179398267.1">
    <property type="nucleotide sequence ID" value="NZ_JACCCY010000001.1"/>
</dbReference>
<comment type="similarity">
    <text evidence="8">Belongs to the MntP (TC 9.B.29) family.</text>
</comment>
<keyword evidence="5 8" id="KW-0406">Ion transport</keyword>
<evidence type="ECO:0000256" key="3">
    <source>
        <dbReference type="ARBA" id="ARBA00022692"/>
    </source>
</evidence>
<dbReference type="PANTHER" id="PTHR35529:SF1">
    <property type="entry name" value="MANGANESE EFFLUX PUMP MNTP-RELATED"/>
    <property type="match status" value="1"/>
</dbReference>
<feature type="transmembrane region" description="Helical" evidence="8">
    <location>
        <begin position="135"/>
        <end position="154"/>
    </location>
</feature>
<feature type="transmembrane region" description="Helical" evidence="8">
    <location>
        <begin position="6"/>
        <end position="28"/>
    </location>
</feature>
<dbReference type="InterPro" id="IPR003810">
    <property type="entry name" value="Mntp/YtaF"/>
</dbReference>
<feature type="transmembrane region" description="Helical" evidence="8">
    <location>
        <begin position="40"/>
        <end position="62"/>
    </location>
</feature>
<dbReference type="InterPro" id="IPR022929">
    <property type="entry name" value="Put_MntP"/>
</dbReference>
<dbReference type="HAMAP" id="MF_01521">
    <property type="entry name" value="MntP_pump"/>
    <property type="match status" value="1"/>
</dbReference>
<feature type="transmembrane region" description="Helical" evidence="8">
    <location>
        <begin position="166"/>
        <end position="183"/>
    </location>
</feature>
<dbReference type="PANTHER" id="PTHR35529">
    <property type="entry name" value="MANGANESE EFFLUX PUMP MNTP-RELATED"/>
    <property type="match status" value="1"/>
</dbReference>
<feature type="transmembrane region" description="Helical" evidence="8">
    <location>
        <begin position="68"/>
        <end position="86"/>
    </location>
</feature>
<evidence type="ECO:0000313" key="9">
    <source>
        <dbReference type="EMBL" id="NYI48052.1"/>
    </source>
</evidence>
<keyword evidence="1 8" id="KW-0813">Transport</keyword>
<keyword evidence="10" id="KW-1185">Reference proteome</keyword>
<evidence type="ECO:0000256" key="1">
    <source>
        <dbReference type="ARBA" id="ARBA00022448"/>
    </source>
</evidence>
<evidence type="ECO:0000256" key="2">
    <source>
        <dbReference type="ARBA" id="ARBA00022475"/>
    </source>
</evidence>
<evidence type="ECO:0000256" key="6">
    <source>
        <dbReference type="ARBA" id="ARBA00023136"/>
    </source>
</evidence>
<evidence type="ECO:0000313" key="10">
    <source>
        <dbReference type="Proteomes" id="UP000574332"/>
    </source>
</evidence>
<feature type="transmembrane region" description="Helical" evidence="8">
    <location>
        <begin position="107"/>
        <end position="129"/>
    </location>
</feature>
<dbReference type="GO" id="GO:0005384">
    <property type="term" value="F:manganese ion transmembrane transporter activity"/>
    <property type="evidence" value="ECO:0007669"/>
    <property type="project" value="UniProtKB-UniRule"/>
</dbReference>
<evidence type="ECO:0000256" key="7">
    <source>
        <dbReference type="ARBA" id="ARBA00023211"/>
    </source>
</evidence>
<sequence>MFFIEIILLSVGLSMDSLAASVTTGSVIKEYKRRHIFRIASIMAMFQAGMTMIGYFAGIGFSNYICRFDHWIAFFLLLYIGGKMVYEELSANDEDENCKCNPLCNKTICGLAIATSIDALAVGISLALISTGIMIQALTIGLVTFAFSAFGVYFGGRFGRNINLRLELIGGIILILIGFKILSEHLFF</sequence>
<keyword evidence="4 8" id="KW-1133">Transmembrane helix</keyword>
<dbReference type="EMBL" id="JACCCY010000001">
    <property type="protein sequence ID" value="NYI48052.1"/>
    <property type="molecule type" value="Genomic_DNA"/>
</dbReference>
<organism evidence="9 10">
    <name type="scientific">Macellibacteroides fermentans</name>
    <dbReference type="NCBI Taxonomy" id="879969"/>
    <lineage>
        <taxon>Bacteria</taxon>
        <taxon>Pseudomonadati</taxon>
        <taxon>Bacteroidota</taxon>
        <taxon>Bacteroidia</taxon>
        <taxon>Bacteroidales</taxon>
        <taxon>Porphyromonadaceae</taxon>
        <taxon>Macellibacteroides</taxon>
    </lineage>
</organism>
<evidence type="ECO:0000256" key="4">
    <source>
        <dbReference type="ARBA" id="ARBA00022989"/>
    </source>
</evidence>
<dbReference type="Pfam" id="PF02659">
    <property type="entry name" value="Mntp"/>
    <property type="match status" value="1"/>
</dbReference>
<keyword evidence="6 8" id="KW-0472">Membrane</keyword>
<keyword evidence="3 8" id="KW-0812">Transmembrane</keyword>
<proteinExistence type="inferred from homology"/>
<keyword evidence="2 8" id="KW-1003">Cell membrane</keyword>
<dbReference type="GO" id="GO:0005886">
    <property type="term" value="C:plasma membrane"/>
    <property type="evidence" value="ECO:0007669"/>
    <property type="project" value="UniProtKB-SubCell"/>
</dbReference>
<evidence type="ECO:0000256" key="5">
    <source>
        <dbReference type="ARBA" id="ARBA00023065"/>
    </source>
</evidence>
<keyword evidence="7 8" id="KW-0464">Manganese</keyword>